<dbReference type="PANTHER" id="PTHR10343:SF81">
    <property type="entry name" value="CRUCIFORM DNA-RECOGNIZING PROTEIN 1-RELATED"/>
    <property type="match status" value="1"/>
</dbReference>
<organism evidence="5 6">
    <name type="scientific">Lachancea meyersii CBS 8951</name>
    <dbReference type="NCBI Taxonomy" id="1266667"/>
    <lineage>
        <taxon>Eukaryota</taxon>
        <taxon>Fungi</taxon>
        <taxon>Dikarya</taxon>
        <taxon>Ascomycota</taxon>
        <taxon>Saccharomycotina</taxon>
        <taxon>Saccharomycetes</taxon>
        <taxon>Saccharomycetales</taxon>
        <taxon>Saccharomycetaceae</taxon>
        <taxon>Lachancea</taxon>
    </lineage>
</organism>
<feature type="region of interest" description="Disordered" evidence="3">
    <location>
        <begin position="351"/>
        <end position="387"/>
    </location>
</feature>
<feature type="compositionally biased region" description="Basic residues" evidence="3">
    <location>
        <begin position="139"/>
        <end position="156"/>
    </location>
</feature>
<dbReference type="GO" id="GO:0005737">
    <property type="term" value="C:cytoplasm"/>
    <property type="evidence" value="ECO:0007669"/>
    <property type="project" value="TreeGrafter"/>
</dbReference>
<dbReference type="CDD" id="cd02859">
    <property type="entry name" value="E_set_AMPKbeta_like_N"/>
    <property type="match status" value="1"/>
</dbReference>
<keyword evidence="1" id="KW-0597">Phosphoprotein</keyword>
<dbReference type="InterPro" id="IPR014756">
    <property type="entry name" value="Ig_E-set"/>
</dbReference>
<feature type="region of interest" description="Disordered" evidence="3">
    <location>
        <begin position="490"/>
        <end position="526"/>
    </location>
</feature>
<evidence type="ECO:0000313" key="6">
    <source>
        <dbReference type="Proteomes" id="UP000191144"/>
    </source>
</evidence>
<keyword evidence="6" id="KW-1185">Reference proteome</keyword>
<dbReference type="PANTHER" id="PTHR10343">
    <property type="entry name" value="5'-AMP-ACTIVATED PROTEIN KINASE , BETA SUBUNIT"/>
    <property type="match status" value="1"/>
</dbReference>
<feature type="compositionally biased region" description="Basic and acidic residues" evidence="3">
    <location>
        <begin position="157"/>
        <end position="175"/>
    </location>
</feature>
<dbReference type="InterPro" id="IPR013783">
    <property type="entry name" value="Ig-like_fold"/>
</dbReference>
<feature type="region of interest" description="Disordered" evidence="3">
    <location>
        <begin position="126"/>
        <end position="198"/>
    </location>
</feature>
<dbReference type="GO" id="GO:0007165">
    <property type="term" value="P:signal transduction"/>
    <property type="evidence" value="ECO:0007669"/>
    <property type="project" value="TreeGrafter"/>
</dbReference>
<dbReference type="AlphaFoldDB" id="A0A1G4JZU2"/>
<dbReference type="SUPFAM" id="SSF81296">
    <property type="entry name" value="E set domains"/>
    <property type="match status" value="1"/>
</dbReference>
<dbReference type="GO" id="GO:0019901">
    <property type="term" value="F:protein kinase binding"/>
    <property type="evidence" value="ECO:0007669"/>
    <property type="project" value="TreeGrafter"/>
</dbReference>
<comment type="similarity">
    <text evidence="2">Belongs to the CRP1/MDG1 family.</text>
</comment>
<name>A0A1G4JZU2_9SACH</name>
<protein>
    <submittedName>
        <fullName evidence="5">LAME_0F16952g1_1</fullName>
    </submittedName>
</protein>
<feature type="domain" description="AMP-activated protein kinase glycogen-binding" evidence="4">
    <location>
        <begin position="4"/>
        <end position="85"/>
    </location>
</feature>
<dbReference type="Pfam" id="PF16561">
    <property type="entry name" value="AMPK1_CBM"/>
    <property type="match status" value="1"/>
</dbReference>
<evidence type="ECO:0000259" key="4">
    <source>
        <dbReference type="Pfam" id="PF16561"/>
    </source>
</evidence>
<dbReference type="InterPro" id="IPR032640">
    <property type="entry name" value="AMPK1_CBM"/>
</dbReference>
<evidence type="ECO:0000313" key="5">
    <source>
        <dbReference type="EMBL" id="SCU96645.1"/>
    </source>
</evidence>
<evidence type="ECO:0000256" key="3">
    <source>
        <dbReference type="SAM" id="MobiDB-lite"/>
    </source>
</evidence>
<dbReference type="OrthoDB" id="5976022at2759"/>
<gene>
    <name evidence="5" type="ORF">LAME_0F16952G</name>
</gene>
<evidence type="ECO:0000256" key="2">
    <source>
        <dbReference type="ARBA" id="ARBA00038216"/>
    </source>
</evidence>
<proteinExistence type="inferred from homology"/>
<dbReference type="Gene3D" id="2.60.40.10">
    <property type="entry name" value="Immunoglobulins"/>
    <property type="match status" value="1"/>
</dbReference>
<feature type="compositionally biased region" description="Basic residues" evidence="3">
    <location>
        <begin position="657"/>
        <end position="673"/>
    </location>
</feature>
<feature type="region of interest" description="Disordered" evidence="3">
    <location>
        <begin position="614"/>
        <end position="673"/>
    </location>
</feature>
<dbReference type="GO" id="GO:0005634">
    <property type="term" value="C:nucleus"/>
    <property type="evidence" value="ECO:0007669"/>
    <property type="project" value="TreeGrafter"/>
</dbReference>
<dbReference type="InterPro" id="IPR050827">
    <property type="entry name" value="CRP1_MDG1_kinase"/>
</dbReference>
<dbReference type="Proteomes" id="UP000191144">
    <property type="component" value="Chromosome F"/>
</dbReference>
<evidence type="ECO:0000256" key="1">
    <source>
        <dbReference type="ARBA" id="ARBA00022553"/>
    </source>
</evidence>
<sequence length="673" mass="72447">MTEYTFRWPQGPNDVLITGDFDNWSGSLPLVKSPRGDFAITMPIPQTSSDKFHFKFIVDGQWQTSNEFKTETSPEGIENNCLIVSSIAAAKAAASSPSGGATGSKIPEIGLNLVAPEVAAPVLGTQAPQKAQPAPGSNKKSKKKKIQIKRRIRRNKKTGERTVLSEERSEVKSGTDTDTYETEETATATATSREQTPLSAEIVPIVGETNRENGFQSTVMPSQENQQTTLGEPGIVILPNAAEIKEFSEIRDVDGDELNERLNRELAAKDTVAEEVAEPEVAVVERDTAQPIGLDKEAAHAEPEFPVKEKDLSALIFPVVAKDETEPEGPMQEKDANVAVVRVMAPTGFESKTADVGTVPPVPTHVDSKQEASETEPALIAAEPVDTQNDALPIVEKVSPLKEAGLPEAEKDASIKTVQNFDIMEQSQLETELPTENTAVAQEHVISEKVIKDEISQAVAESPVDGSYAAEAPTDVDIVVVEGELDELPSRKAAVEEPPAFAEAPASEEEPIGVVKGVPEPSDLVGKETEDNFEAIGQGLKKEEEEGAVISEQIGVITSPEQEAELIKKTLDPKHGKPGETTELLVVDGDIPPSQVAEYQKASEEAAAHAMLTQTPEEVAIQQEPAVVQQESVAKEPVKPTKAPSPKQNPTPATPEKKKKKKGLFSKIKKIFH</sequence>
<accession>A0A1G4JZU2</accession>
<feature type="compositionally biased region" description="Low complexity" evidence="3">
    <location>
        <begin position="496"/>
        <end position="505"/>
    </location>
</feature>
<dbReference type="GO" id="GO:0031588">
    <property type="term" value="C:nucleotide-activated protein kinase complex"/>
    <property type="evidence" value="ECO:0007669"/>
    <property type="project" value="TreeGrafter"/>
</dbReference>
<dbReference type="EMBL" id="LT598477">
    <property type="protein sequence ID" value="SCU96645.1"/>
    <property type="molecule type" value="Genomic_DNA"/>
</dbReference>
<reference evidence="6" key="1">
    <citation type="submission" date="2016-03" db="EMBL/GenBank/DDBJ databases">
        <authorList>
            <person name="Devillers Hugo."/>
        </authorList>
    </citation>
    <scope>NUCLEOTIDE SEQUENCE [LARGE SCALE GENOMIC DNA]</scope>
</reference>